<dbReference type="InterPro" id="IPR014627">
    <property type="entry name" value="UCP036888_HDGYP-like"/>
</dbReference>
<feature type="domain" description="HDOD" evidence="1">
    <location>
        <begin position="152"/>
        <end position="352"/>
    </location>
</feature>
<dbReference type="SUPFAM" id="SSF109604">
    <property type="entry name" value="HD-domain/PDEase-like"/>
    <property type="match status" value="1"/>
</dbReference>
<comment type="caution">
    <text evidence="2">The sequence shown here is derived from an EMBL/GenBank/DDBJ whole genome shotgun (WGS) entry which is preliminary data.</text>
</comment>
<dbReference type="PROSITE" id="PS51833">
    <property type="entry name" value="HDOD"/>
    <property type="match status" value="1"/>
</dbReference>
<accession>A0ABS3ZD51</accession>
<dbReference type="Proteomes" id="UP000810171">
    <property type="component" value="Unassembled WGS sequence"/>
</dbReference>
<dbReference type="InterPro" id="IPR036754">
    <property type="entry name" value="YbaK/aa-tRNA-synt-asso_dom_sf"/>
</dbReference>
<dbReference type="Pfam" id="PF08668">
    <property type="entry name" value="HDOD"/>
    <property type="match status" value="1"/>
</dbReference>
<evidence type="ECO:0000313" key="3">
    <source>
        <dbReference type="Proteomes" id="UP000810171"/>
    </source>
</evidence>
<sequence length="426" mass="46797">MADAGIRIVLLHDRAGKLLALLPGRKMLDLSRLCQLTGRELQPVKGEDARRFFNQPGLQSETGLTQLLSLPLAIDSGYAEAEVKGYEPHTGWCFSLPHLPRHEQAVRGDFAVLPQEPREAAAGADDAAVITRAVERFTSLRVQQRLEDTLGLPGLSETMQLIVKLRSDAGAGVDDLVPVVKRDPSLSAQVMGWASSPYYAAPGKVRSIEDAIIRVLGFDLVINLALGVAMGQVLKLPEDTPRGSVSYWDQAVYTATLCEQLARHAKVEPKPRPGLAYLGGLLHNFGYLVLGHLFPPHFSRLSRYIEANPHLEQRLVEQAVLHVTREQIGGWLLDSWKLPSEVCAAVRFQQEPEHADEDERIYAQLIYLSSRLLRSRGLSDGPHTACPQGWPEALGLDEAQVNACLDDLCSSADSLAELSGMFKKRG</sequence>
<dbReference type="PIRSF" id="PIRSF036888">
    <property type="entry name" value="HDGYPm_UCP036888"/>
    <property type="match status" value="1"/>
</dbReference>
<dbReference type="InterPro" id="IPR013976">
    <property type="entry name" value="HDOD"/>
</dbReference>
<dbReference type="Gene3D" id="1.10.3210.10">
    <property type="entry name" value="Hypothetical protein af1432"/>
    <property type="match status" value="1"/>
</dbReference>
<evidence type="ECO:0000259" key="1">
    <source>
        <dbReference type="PROSITE" id="PS51833"/>
    </source>
</evidence>
<keyword evidence="3" id="KW-1185">Reference proteome</keyword>
<name>A0ABS3ZD51_9GAMM</name>
<protein>
    <submittedName>
        <fullName evidence="2">HDOD domain-containing protein</fullName>
    </submittedName>
</protein>
<dbReference type="EMBL" id="JACVEW010000021">
    <property type="protein sequence ID" value="MBP0049627.1"/>
    <property type="molecule type" value="Genomic_DNA"/>
</dbReference>
<dbReference type="PANTHER" id="PTHR33525">
    <property type="match status" value="1"/>
</dbReference>
<organism evidence="2 3">
    <name type="scientific">Marinobacterium alkalitolerans</name>
    <dbReference type="NCBI Taxonomy" id="1542925"/>
    <lineage>
        <taxon>Bacteria</taxon>
        <taxon>Pseudomonadati</taxon>
        <taxon>Pseudomonadota</taxon>
        <taxon>Gammaproteobacteria</taxon>
        <taxon>Oceanospirillales</taxon>
        <taxon>Oceanospirillaceae</taxon>
        <taxon>Marinobacterium</taxon>
    </lineage>
</organism>
<dbReference type="InterPro" id="IPR052340">
    <property type="entry name" value="RNase_Y/CdgJ"/>
</dbReference>
<proteinExistence type="predicted"/>
<evidence type="ECO:0000313" key="2">
    <source>
        <dbReference type="EMBL" id="MBP0049627.1"/>
    </source>
</evidence>
<dbReference type="PANTHER" id="PTHR33525:SF3">
    <property type="entry name" value="RIBONUCLEASE Y"/>
    <property type="match status" value="1"/>
</dbReference>
<dbReference type="Gene3D" id="3.90.960.10">
    <property type="entry name" value="YbaK/aminoacyl-tRNA synthetase-associated domain"/>
    <property type="match status" value="1"/>
</dbReference>
<gene>
    <name evidence="2" type="ORF">H9C73_12885</name>
</gene>
<reference evidence="2 3" key="1">
    <citation type="submission" date="2020-09" db="EMBL/GenBank/DDBJ databases">
        <authorList>
            <person name="Tanuku N.R.S."/>
        </authorList>
    </citation>
    <scope>NUCLEOTIDE SEQUENCE [LARGE SCALE GENOMIC DNA]</scope>
    <source>
        <strain evidence="2 3">AK62</strain>
    </source>
</reference>